<evidence type="ECO:0000256" key="4">
    <source>
        <dbReference type="ARBA" id="ARBA00022679"/>
    </source>
</evidence>
<dbReference type="InterPro" id="IPR011006">
    <property type="entry name" value="CheY-like_superfamily"/>
</dbReference>
<dbReference type="Pfam" id="PF08448">
    <property type="entry name" value="PAS_4"/>
    <property type="match status" value="1"/>
</dbReference>
<feature type="domain" description="Histidine kinase" evidence="7">
    <location>
        <begin position="867"/>
        <end position="1081"/>
    </location>
</feature>
<dbReference type="Pfam" id="PF08447">
    <property type="entry name" value="PAS_3"/>
    <property type="match status" value="2"/>
</dbReference>
<name>A0A6N8DPK1_RHOAC</name>
<dbReference type="SMART" id="SM00388">
    <property type="entry name" value="HisKA"/>
    <property type="match status" value="1"/>
</dbReference>
<dbReference type="InterPro" id="IPR035965">
    <property type="entry name" value="PAS-like_dom_sf"/>
</dbReference>
<feature type="domain" description="PAS" evidence="9">
    <location>
        <begin position="723"/>
        <end position="765"/>
    </location>
</feature>
<evidence type="ECO:0000256" key="6">
    <source>
        <dbReference type="PROSITE-ProRule" id="PRU00169"/>
    </source>
</evidence>
<comment type="caution">
    <text evidence="11">The sequence shown here is derived from an EMBL/GenBank/DDBJ whole genome shotgun (WGS) entry which is preliminary data.</text>
</comment>
<feature type="domain" description="PAC" evidence="10">
    <location>
        <begin position="669"/>
        <end position="722"/>
    </location>
</feature>
<comment type="catalytic activity">
    <reaction evidence="1">
        <text>ATP + protein L-histidine = ADP + protein N-phospho-L-histidine.</text>
        <dbReference type="EC" id="2.7.13.3"/>
    </reaction>
</comment>
<dbReference type="InterPro" id="IPR001789">
    <property type="entry name" value="Sig_transdc_resp-reg_receiver"/>
</dbReference>
<evidence type="ECO:0000259" key="9">
    <source>
        <dbReference type="PROSITE" id="PS50112"/>
    </source>
</evidence>
<dbReference type="Gene3D" id="3.30.450.20">
    <property type="entry name" value="PAS domain"/>
    <property type="match status" value="5"/>
</dbReference>
<dbReference type="SUPFAM" id="SSF47384">
    <property type="entry name" value="Homodimeric domain of signal transducing histidine kinase"/>
    <property type="match status" value="1"/>
</dbReference>
<dbReference type="Pfam" id="PF00072">
    <property type="entry name" value="Response_reg"/>
    <property type="match status" value="1"/>
</dbReference>
<dbReference type="SMART" id="SM00448">
    <property type="entry name" value="REC"/>
    <property type="match status" value="1"/>
</dbReference>
<dbReference type="Gene3D" id="3.30.565.10">
    <property type="entry name" value="Histidine kinase-like ATPase, C-terminal domain"/>
    <property type="match status" value="1"/>
</dbReference>
<dbReference type="CDD" id="cd00130">
    <property type="entry name" value="PAS"/>
    <property type="match status" value="5"/>
</dbReference>
<evidence type="ECO:0000259" key="7">
    <source>
        <dbReference type="PROSITE" id="PS50109"/>
    </source>
</evidence>
<dbReference type="SMART" id="SM00387">
    <property type="entry name" value="HATPase_c"/>
    <property type="match status" value="1"/>
</dbReference>
<feature type="domain" description="PAC" evidence="10">
    <location>
        <begin position="797"/>
        <end position="849"/>
    </location>
</feature>
<dbReference type="InterPro" id="IPR052162">
    <property type="entry name" value="Sensor_kinase/Photoreceptor"/>
</dbReference>
<dbReference type="Pfam" id="PF01590">
    <property type="entry name" value="GAF"/>
    <property type="match status" value="1"/>
</dbReference>
<dbReference type="SMART" id="SM00065">
    <property type="entry name" value="GAF"/>
    <property type="match status" value="1"/>
</dbReference>
<dbReference type="CDD" id="cd00082">
    <property type="entry name" value="HisKA"/>
    <property type="match status" value="1"/>
</dbReference>
<dbReference type="InterPro" id="IPR036890">
    <property type="entry name" value="HATPase_C_sf"/>
</dbReference>
<organism evidence="11 12">
    <name type="scientific">Rhodoblastus acidophilus</name>
    <name type="common">Rhodopseudomonas acidophila</name>
    <dbReference type="NCBI Taxonomy" id="1074"/>
    <lineage>
        <taxon>Bacteria</taxon>
        <taxon>Pseudomonadati</taxon>
        <taxon>Pseudomonadota</taxon>
        <taxon>Alphaproteobacteria</taxon>
        <taxon>Hyphomicrobiales</taxon>
        <taxon>Rhodoblastaceae</taxon>
        <taxon>Rhodoblastus</taxon>
    </lineage>
</organism>
<dbReference type="InterPro" id="IPR036097">
    <property type="entry name" value="HisK_dim/P_sf"/>
</dbReference>
<dbReference type="InterPro" id="IPR003018">
    <property type="entry name" value="GAF"/>
</dbReference>
<dbReference type="SUPFAM" id="SSF52172">
    <property type="entry name" value="CheY-like"/>
    <property type="match status" value="1"/>
</dbReference>
<evidence type="ECO:0000256" key="1">
    <source>
        <dbReference type="ARBA" id="ARBA00000085"/>
    </source>
</evidence>
<dbReference type="RefSeq" id="WP_155446453.1">
    <property type="nucleotide sequence ID" value="NZ_JAOQNR010000012.1"/>
</dbReference>
<reference evidence="11 12" key="1">
    <citation type="submission" date="2019-11" db="EMBL/GenBank/DDBJ databases">
        <title>Whole-genome sequence of a Rhodoblastus acidophilus DSM 142.</title>
        <authorList>
            <person name="Kyndt J.A."/>
            <person name="Meyer T.E."/>
        </authorList>
    </citation>
    <scope>NUCLEOTIDE SEQUENCE [LARGE SCALE GENOMIC DNA]</scope>
    <source>
        <strain evidence="11 12">DSM 142</strain>
    </source>
</reference>
<dbReference type="InterPro" id="IPR013767">
    <property type="entry name" value="PAS_fold"/>
</dbReference>
<keyword evidence="3 6" id="KW-0597">Phosphoprotein</keyword>
<dbReference type="NCBIfam" id="TIGR00229">
    <property type="entry name" value="sensory_box"/>
    <property type="match status" value="4"/>
</dbReference>
<dbReference type="InterPro" id="IPR000700">
    <property type="entry name" value="PAS-assoc_C"/>
</dbReference>
<dbReference type="CDD" id="cd00156">
    <property type="entry name" value="REC"/>
    <property type="match status" value="1"/>
</dbReference>
<evidence type="ECO:0000259" key="10">
    <source>
        <dbReference type="PROSITE" id="PS50113"/>
    </source>
</evidence>
<dbReference type="Pfam" id="PF02518">
    <property type="entry name" value="HATPase_c"/>
    <property type="match status" value="1"/>
</dbReference>
<dbReference type="InterPro" id="IPR013656">
    <property type="entry name" value="PAS_4"/>
</dbReference>
<dbReference type="PANTHER" id="PTHR43304:SF1">
    <property type="entry name" value="PAC DOMAIN-CONTAINING PROTEIN"/>
    <property type="match status" value="1"/>
</dbReference>
<dbReference type="Gene3D" id="2.10.70.100">
    <property type="match status" value="1"/>
</dbReference>
<dbReference type="InterPro" id="IPR005467">
    <property type="entry name" value="His_kinase_dom"/>
</dbReference>
<dbReference type="InterPro" id="IPR001610">
    <property type="entry name" value="PAC"/>
</dbReference>
<dbReference type="Pfam" id="PF13426">
    <property type="entry name" value="PAS_9"/>
    <property type="match status" value="1"/>
</dbReference>
<dbReference type="Gene3D" id="3.30.450.40">
    <property type="match status" value="1"/>
</dbReference>
<dbReference type="GO" id="GO:0006355">
    <property type="term" value="P:regulation of DNA-templated transcription"/>
    <property type="evidence" value="ECO:0007669"/>
    <property type="project" value="InterPro"/>
</dbReference>
<keyword evidence="5" id="KW-0418">Kinase</keyword>
<evidence type="ECO:0000259" key="8">
    <source>
        <dbReference type="PROSITE" id="PS50110"/>
    </source>
</evidence>
<dbReference type="SMART" id="SM00086">
    <property type="entry name" value="PAC"/>
    <property type="match status" value="5"/>
</dbReference>
<gene>
    <name evidence="11" type="ORF">GJ654_12325</name>
</gene>
<evidence type="ECO:0000256" key="5">
    <source>
        <dbReference type="ARBA" id="ARBA00022777"/>
    </source>
</evidence>
<dbReference type="InterPro" id="IPR013655">
    <property type="entry name" value="PAS_fold_3"/>
</dbReference>
<dbReference type="PRINTS" id="PR00344">
    <property type="entry name" value="BCTRLSENSOR"/>
</dbReference>
<dbReference type="PANTHER" id="PTHR43304">
    <property type="entry name" value="PHYTOCHROME-LIKE PROTEIN CPH1"/>
    <property type="match status" value="1"/>
</dbReference>
<dbReference type="Pfam" id="PF00989">
    <property type="entry name" value="PAS"/>
    <property type="match status" value="1"/>
</dbReference>
<dbReference type="EC" id="2.7.13.3" evidence="2"/>
<sequence length="1220" mass="134712">MSEERVAPGAGRALPATAVEAVETLEALVMGEADGLVVETAEGPRVFILRDASEPYRQLIERMSQAALILNDGIVVYCNGALARALGRELVIGARFADLVADADSKRFEAFLRAGAAGSQSCEAALAKADGRLLPTRMTAAPLSFDGLDCVALVVTPLEDIESWRAARAERVESERRLTFALGNSPVVMFEQDLDLRYTRIFNPKLGYRVEDVLGRTEAELSDPSCAARLDQIKRDVIASGKPVRAEAQTGKPGGPLETYDLYVEPRRDASGAIVGVVCVATDITERNKAEEALRESEARFRALTEASASIIYRMSPDWREMRQLTAEGFLASVETAGESWRDTFIPPDERPRLDAAIAESIRRKSLFELEHRVLRADGGVGWILSRATPLLDERGEIREWFGAAADVTARKEAEEVLRESESRKEFLLALADAFKTLDSSDEIVALTSEKLGRRLDADQVIFVEVSDGDDHEDHVVVTRAWNGGAMASNVGVHRLADFGQARQELRADRTVVVHDVAADPRLREAQVQARYRAAGVGAFISVPIVSNGRLAWVLSVHERDARRWSASEIALVEEVAERAWVWAERARAEQALREGEHRIAEAQARAGIGTFWWDLSSGRTTFNPTYYELYGVSPVPHGYDDFLGLIHPLDRGAVDAAIQAAIAGGRLYEMEFRLRRPSDDAEVWIFTKGEANFDEAGRPLVLTGIVQDITARKRAELALRESEERYRMLHEGLRDGYCKVTMEGALAEFNAVYCQMLGYAPEELRKLTYLDVTPQRWRAFEDEIVRTQILPRGFSDLYEKEYIRKDGTVFPVELRTILMRDARGEPCAMWAIVRDISIRKQSESALAAAKAEAERANLDKSRFLAAASHDLRQPVQSLMLLLPLLERQVQPTAKAAQVLGLMSKALGGLNVLLTAVLDVSRLDAGGIEPSPEIVSLRGLCERLAAEYAPKAEAVGLELRVRALDLFARTDPALLERVLRNFLENALRYTRTGGALLVMRRRGSKVRIDVIDTGVGIPADRQTDIFKEFTQLDNPGRDLSRGLGLGLAIVARVSSLLDLNVAVASRPGRGSRFSITLPVVEPAAQKPAMHDESEWRGGAVLVIEDNQILRLAIETILRESGYETLAAASGEEAIDLAGRGRVDAIVTDYRLGAGLNGVEAAREIERRLGRKTPKLLLTGETANQRLDETDLSDFEFLYKPISVEKLQAKLALMLEPVRAR</sequence>
<proteinExistence type="predicted"/>
<evidence type="ECO:0000313" key="12">
    <source>
        <dbReference type="Proteomes" id="UP000439113"/>
    </source>
</evidence>
<protein>
    <recommendedName>
        <fullName evidence="2">histidine kinase</fullName>
        <ecNumber evidence="2">2.7.13.3</ecNumber>
    </recommendedName>
</protein>
<feature type="domain" description="PAC" evidence="10">
    <location>
        <begin position="368"/>
        <end position="420"/>
    </location>
</feature>
<dbReference type="SUPFAM" id="SSF55781">
    <property type="entry name" value="GAF domain-like"/>
    <property type="match status" value="1"/>
</dbReference>
<feature type="domain" description="Response regulatory" evidence="8">
    <location>
        <begin position="1099"/>
        <end position="1214"/>
    </location>
</feature>
<keyword evidence="4" id="KW-0808">Transferase</keyword>
<dbReference type="InterPro" id="IPR003661">
    <property type="entry name" value="HisK_dim/P_dom"/>
</dbReference>
<accession>A0A6N8DPK1</accession>
<evidence type="ECO:0000313" key="11">
    <source>
        <dbReference type="EMBL" id="MTV31776.1"/>
    </source>
</evidence>
<dbReference type="SUPFAM" id="SSF55785">
    <property type="entry name" value="PYP-like sensor domain (PAS domain)"/>
    <property type="match status" value="5"/>
</dbReference>
<dbReference type="Gene3D" id="1.10.287.130">
    <property type="match status" value="1"/>
</dbReference>
<dbReference type="InterPro" id="IPR000014">
    <property type="entry name" value="PAS"/>
</dbReference>
<dbReference type="PROSITE" id="PS50112">
    <property type="entry name" value="PAS"/>
    <property type="match status" value="1"/>
</dbReference>
<dbReference type="PROSITE" id="PS50109">
    <property type="entry name" value="HIS_KIN"/>
    <property type="match status" value="1"/>
</dbReference>
<evidence type="ECO:0000256" key="2">
    <source>
        <dbReference type="ARBA" id="ARBA00012438"/>
    </source>
</evidence>
<dbReference type="InterPro" id="IPR029016">
    <property type="entry name" value="GAF-like_dom_sf"/>
</dbReference>
<dbReference type="Proteomes" id="UP000439113">
    <property type="component" value="Unassembled WGS sequence"/>
</dbReference>
<dbReference type="GO" id="GO:0000155">
    <property type="term" value="F:phosphorelay sensor kinase activity"/>
    <property type="evidence" value="ECO:0007669"/>
    <property type="project" value="InterPro"/>
</dbReference>
<dbReference type="Gene3D" id="3.40.50.2300">
    <property type="match status" value="1"/>
</dbReference>
<dbReference type="InterPro" id="IPR004358">
    <property type="entry name" value="Sig_transdc_His_kin-like_C"/>
</dbReference>
<dbReference type="OrthoDB" id="9764438at2"/>
<dbReference type="EMBL" id="WNKS01000010">
    <property type="protein sequence ID" value="MTV31776.1"/>
    <property type="molecule type" value="Genomic_DNA"/>
</dbReference>
<dbReference type="SMART" id="SM00091">
    <property type="entry name" value="PAS"/>
    <property type="match status" value="4"/>
</dbReference>
<dbReference type="PROSITE" id="PS50113">
    <property type="entry name" value="PAC"/>
    <property type="match status" value="4"/>
</dbReference>
<dbReference type="AlphaFoldDB" id="A0A6N8DPK1"/>
<dbReference type="SUPFAM" id="SSF55874">
    <property type="entry name" value="ATPase domain of HSP90 chaperone/DNA topoisomerase II/histidine kinase"/>
    <property type="match status" value="1"/>
</dbReference>
<dbReference type="InterPro" id="IPR003594">
    <property type="entry name" value="HATPase_dom"/>
</dbReference>
<feature type="modified residue" description="4-aspartylphosphate" evidence="6">
    <location>
        <position position="1148"/>
    </location>
</feature>
<feature type="domain" description="PAC" evidence="10">
    <location>
        <begin position="244"/>
        <end position="296"/>
    </location>
</feature>
<dbReference type="Pfam" id="PF00512">
    <property type="entry name" value="HisKA"/>
    <property type="match status" value="1"/>
</dbReference>
<dbReference type="PROSITE" id="PS50110">
    <property type="entry name" value="RESPONSE_REGULATORY"/>
    <property type="match status" value="1"/>
</dbReference>
<evidence type="ECO:0000256" key="3">
    <source>
        <dbReference type="ARBA" id="ARBA00022553"/>
    </source>
</evidence>